<evidence type="ECO:0000313" key="2">
    <source>
        <dbReference type="Proteomes" id="UP000629098"/>
    </source>
</evidence>
<accession>A0A8J6Y1Y5</accession>
<proteinExistence type="predicted"/>
<protein>
    <submittedName>
        <fullName evidence="1">Uncharacterized protein</fullName>
    </submittedName>
</protein>
<dbReference type="RefSeq" id="WP_190836960.1">
    <property type="nucleotide sequence ID" value="NZ_CAWPPI010000118.1"/>
</dbReference>
<dbReference type="EMBL" id="JACXAE010000118">
    <property type="protein sequence ID" value="MBD2777913.1"/>
    <property type="molecule type" value="Genomic_DNA"/>
</dbReference>
<comment type="caution">
    <text evidence="1">The sequence shown here is derived from an EMBL/GenBank/DDBJ whole genome shotgun (WGS) entry which is preliminary data.</text>
</comment>
<keyword evidence="2" id="KW-1185">Reference proteome</keyword>
<reference evidence="1" key="1">
    <citation type="submission" date="2020-09" db="EMBL/GenBank/DDBJ databases">
        <title>Iningainema tapete sp. nov. (Scytonemataceae, Cyanobacteria) from greenhouses in central Florida (USA) produces two types of nodularin with biosynthetic potential for microcystin-LR and anabaenopeptins.</title>
        <authorList>
            <person name="Berthold D.E."/>
            <person name="Lefler F.W."/>
            <person name="Huang I.-S."/>
            <person name="Abdulla H."/>
            <person name="Zimba P.V."/>
            <person name="Laughinghouse H.D. IV."/>
        </authorList>
    </citation>
    <scope>NUCLEOTIDE SEQUENCE</scope>
    <source>
        <strain evidence="1">BLCCT55</strain>
    </source>
</reference>
<dbReference type="Proteomes" id="UP000629098">
    <property type="component" value="Unassembled WGS sequence"/>
</dbReference>
<gene>
    <name evidence="1" type="ORF">ICL16_39185</name>
</gene>
<dbReference type="AlphaFoldDB" id="A0A8J6Y1Y5"/>
<evidence type="ECO:0000313" key="1">
    <source>
        <dbReference type="EMBL" id="MBD2777913.1"/>
    </source>
</evidence>
<name>A0A8J6Y1Y5_9CYAN</name>
<sequence length="58" mass="6603">MFGRAIDLLFIDSIAFAVNVTLGTIVKTKLCNYSWDGRVNPDIKETDDQQSEEHYVPK</sequence>
<organism evidence="1 2">
    <name type="scientific">Iningainema tapete BLCC-T55</name>
    <dbReference type="NCBI Taxonomy" id="2748662"/>
    <lineage>
        <taxon>Bacteria</taxon>
        <taxon>Bacillati</taxon>
        <taxon>Cyanobacteriota</taxon>
        <taxon>Cyanophyceae</taxon>
        <taxon>Nostocales</taxon>
        <taxon>Scytonemataceae</taxon>
        <taxon>Iningainema tapete</taxon>
    </lineage>
</organism>